<keyword evidence="9" id="KW-1185">Reference proteome</keyword>
<keyword evidence="2 7" id="KW-0121">Carboxypeptidase</keyword>
<dbReference type="GO" id="GO:0004185">
    <property type="term" value="F:serine-type carboxypeptidase activity"/>
    <property type="evidence" value="ECO:0007669"/>
    <property type="project" value="UniProtKB-UniRule"/>
</dbReference>
<evidence type="ECO:0000256" key="6">
    <source>
        <dbReference type="ARBA" id="ARBA00023180"/>
    </source>
</evidence>
<evidence type="ECO:0000256" key="2">
    <source>
        <dbReference type="ARBA" id="ARBA00022645"/>
    </source>
</evidence>
<dbReference type="EC" id="3.4.16.-" evidence="7"/>
<comment type="similarity">
    <text evidence="1 7">Belongs to the peptidase S10 family.</text>
</comment>
<dbReference type="InterPro" id="IPR018202">
    <property type="entry name" value="Ser_caboxypep_ser_AS"/>
</dbReference>
<name>A0A0J0XH38_9TREE</name>
<feature type="signal peptide" evidence="7">
    <location>
        <begin position="1"/>
        <end position="16"/>
    </location>
</feature>
<dbReference type="PANTHER" id="PTHR11802">
    <property type="entry name" value="SERINE PROTEASE FAMILY S10 SERINE CARBOXYPEPTIDASE"/>
    <property type="match status" value="1"/>
</dbReference>
<dbReference type="GeneID" id="28986811"/>
<feature type="chain" id="PRO_5006516538" description="Carboxypeptidase" evidence="7">
    <location>
        <begin position="17"/>
        <end position="540"/>
    </location>
</feature>
<evidence type="ECO:0000256" key="4">
    <source>
        <dbReference type="ARBA" id="ARBA00022729"/>
    </source>
</evidence>
<dbReference type="EMBL" id="KQ087235">
    <property type="protein sequence ID" value="KLT40400.1"/>
    <property type="molecule type" value="Genomic_DNA"/>
</dbReference>
<dbReference type="GO" id="GO:0006508">
    <property type="term" value="P:proteolysis"/>
    <property type="evidence" value="ECO:0007669"/>
    <property type="project" value="UniProtKB-KW"/>
</dbReference>
<dbReference type="PRINTS" id="PR00724">
    <property type="entry name" value="CRBOXYPTASEC"/>
</dbReference>
<organism evidence="8 9">
    <name type="scientific">Cutaneotrichosporon oleaginosum</name>
    <dbReference type="NCBI Taxonomy" id="879819"/>
    <lineage>
        <taxon>Eukaryota</taxon>
        <taxon>Fungi</taxon>
        <taxon>Dikarya</taxon>
        <taxon>Basidiomycota</taxon>
        <taxon>Agaricomycotina</taxon>
        <taxon>Tremellomycetes</taxon>
        <taxon>Trichosporonales</taxon>
        <taxon>Trichosporonaceae</taxon>
        <taxon>Cutaneotrichosporon</taxon>
    </lineage>
</organism>
<evidence type="ECO:0000256" key="5">
    <source>
        <dbReference type="ARBA" id="ARBA00022801"/>
    </source>
</evidence>
<dbReference type="Gene3D" id="3.40.50.1820">
    <property type="entry name" value="alpha/beta hydrolase"/>
    <property type="match status" value="1"/>
</dbReference>
<keyword evidence="5 7" id="KW-0378">Hydrolase</keyword>
<dbReference type="OrthoDB" id="443318at2759"/>
<dbReference type="InterPro" id="IPR029058">
    <property type="entry name" value="AB_hydrolase_fold"/>
</dbReference>
<accession>A0A0J0XH38</accession>
<keyword evidence="6" id="KW-0325">Glycoprotein</keyword>
<dbReference type="FunFam" id="3.40.50.1820:FF:000118">
    <property type="entry name" value="Carboxypeptidase"/>
    <property type="match status" value="1"/>
</dbReference>
<dbReference type="RefSeq" id="XP_018276891.1">
    <property type="nucleotide sequence ID" value="XM_018426208.1"/>
</dbReference>
<dbReference type="Pfam" id="PF00450">
    <property type="entry name" value="Peptidase_S10"/>
    <property type="match status" value="1"/>
</dbReference>
<evidence type="ECO:0000313" key="8">
    <source>
        <dbReference type="EMBL" id="KLT40400.1"/>
    </source>
</evidence>
<dbReference type="Proteomes" id="UP000053611">
    <property type="component" value="Unassembled WGS sequence"/>
</dbReference>
<keyword evidence="3 7" id="KW-0645">Protease</keyword>
<dbReference type="SUPFAM" id="SSF53474">
    <property type="entry name" value="alpha/beta-Hydrolases"/>
    <property type="match status" value="1"/>
</dbReference>
<evidence type="ECO:0000256" key="1">
    <source>
        <dbReference type="ARBA" id="ARBA00009431"/>
    </source>
</evidence>
<dbReference type="InterPro" id="IPR001563">
    <property type="entry name" value="Peptidase_S10"/>
</dbReference>
<evidence type="ECO:0000256" key="3">
    <source>
        <dbReference type="ARBA" id="ARBA00022670"/>
    </source>
</evidence>
<dbReference type="PROSITE" id="PS00131">
    <property type="entry name" value="CARBOXYPEPT_SER_SER"/>
    <property type="match status" value="1"/>
</dbReference>
<sequence length="540" mass="59447">MRLALTTVALTATALADPLGRVGFRNHAEFKARRAATMAELHKRQNNTTPARYRNDKTQPYYVASMPEVNFDFGEMYAGMIPLDRANPIAAASPTPSGEDDALFFIFKPKDGEPVDELTIWLNGGPGCSSMEGFLQEVGPINWLAGTFAPVPNPYAWSNLTNMLFVDQPVGTGYSTGTPTATSQEGIAADFLNFLRRFQDIFGIANYKIYVTGESYAGRYVPYIANAMLDANDTTHFDMSGILIYDPVIGSYDYMNELAAYPYIEAYNNVFNFNASFLAELKQAHQDCGFEARNKQYLTFPPARNQPQLTWDISNPANRRCDVFLAAMVAELSINPCFNPYDIVEPCPILWDVLGFPGLTKWTPPGAEVYFDRADVKAALHAPAINWTQCAVGDVFVAGAGKAGPHQNGDTSADPIQAVLPRVIDATQRVLISNGDFDYIVMTNATLLSIQNMTWGGQLGFQAPPAAPFNVEIVDEAWEDAYAASGLLGIAATPGQMGVQHYERGLMWVQVWGAGHMLPMYSPRAAYLHLQWVLGRIDKF</sequence>
<proteinExistence type="inferred from homology"/>
<keyword evidence="4 7" id="KW-0732">Signal</keyword>
<protein>
    <recommendedName>
        <fullName evidence="7">Carboxypeptidase</fullName>
        <ecNumber evidence="7">3.4.16.-</ecNumber>
    </recommendedName>
</protein>
<reference evidence="8 9" key="1">
    <citation type="submission" date="2015-03" db="EMBL/GenBank/DDBJ databases">
        <title>Genomics and transcriptomics of the oil-accumulating basidiomycete yeast T. oleaginosus allow insights into substrate utilization and the diverse evolutionary trajectories of mating systems in fungi.</title>
        <authorList>
            <consortium name="DOE Joint Genome Institute"/>
            <person name="Kourist R."/>
            <person name="Kracht O."/>
            <person name="Bracharz F."/>
            <person name="Lipzen A."/>
            <person name="Nolan M."/>
            <person name="Ohm R."/>
            <person name="Grigoriev I."/>
            <person name="Sun S."/>
            <person name="Heitman J."/>
            <person name="Bruck T."/>
            <person name="Nowrousian M."/>
        </authorList>
    </citation>
    <scope>NUCLEOTIDE SEQUENCE [LARGE SCALE GENOMIC DNA]</scope>
    <source>
        <strain evidence="8 9">IBC0246</strain>
    </source>
</reference>
<gene>
    <name evidence="8" type="ORF">CC85DRAFT_321748</name>
</gene>
<evidence type="ECO:0000313" key="9">
    <source>
        <dbReference type="Proteomes" id="UP000053611"/>
    </source>
</evidence>
<evidence type="ECO:0000256" key="7">
    <source>
        <dbReference type="RuleBase" id="RU361156"/>
    </source>
</evidence>
<dbReference type="PANTHER" id="PTHR11802:SF479">
    <property type="entry name" value="CARBOXYPEPTIDASE"/>
    <property type="match status" value="1"/>
</dbReference>
<dbReference type="AlphaFoldDB" id="A0A0J0XH38"/>